<reference evidence="1 2" key="1">
    <citation type="submission" date="2023-07" db="EMBL/GenBank/DDBJ databases">
        <title>Paenibacillus sp. JX-17 nov. isolated from soil.</title>
        <authorList>
            <person name="Wan Y."/>
            <person name="Liu B."/>
        </authorList>
    </citation>
    <scope>NUCLEOTIDE SEQUENCE [LARGE SCALE GENOMIC DNA]</scope>
    <source>
        <strain evidence="1 2">JX-17</strain>
    </source>
</reference>
<name>A0ABT9C8G6_9BACL</name>
<dbReference type="Proteomes" id="UP001240171">
    <property type="component" value="Unassembled WGS sequence"/>
</dbReference>
<comment type="caution">
    <text evidence="1">The sequence shown here is derived from an EMBL/GenBank/DDBJ whole genome shotgun (WGS) entry which is preliminary data.</text>
</comment>
<evidence type="ECO:0000313" key="2">
    <source>
        <dbReference type="Proteomes" id="UP001240171"/>
    </source>
</evidence>
<evidence type="ECO:0000313" key="1">
    <source>
        <dbReference type="EMBL" id="MDO7905200.1"/>
    </source>
</evidence>
<dbReference type="RefSeq" id="WP_305022377.1">
    <property type="nucleotide sequence ID" value="NZ_JAUQTB010000001.1"/>
</dbReference>
<keyword evidence="2" id="KW-1185">Reference proteome</keyword>
<organism evidence="1 2">
    <name type="scientific">Paenibacillus lacisoli</name>
    <dbReference type="NCBI Taxonomy" id="3064525"/>
    <lineage>
        <taxon>Bacteria</taxon>
        <taxon>Bacillati</taxon>
        <taxon>Bacillota</taxon>
        <taxon>Bacilli</taxon>
        <taxon>Bacillales</taxon>
        <taxon>Paenibacillaceae</taxon>
        <taxon>Paenibacillus</taxon>
    </lineage>
</organism>
<proteinExistence type="predicted"/>
<protein>
    <submittedName>
        <fullName evidence="1">Uncharacterized protein</fullName>
    </submittedName>
</protein>
<sequence length="86" mass="9618">MTTTKELQDAVGVTEGEIITFIKQGKIPKVYKNLTYPCESCHGPIRDGRLCRSCKGSFQQVSQQLEAQLARLQPAGTYKTATRRGW</sequence>
<gene>
    <name evidence="1" type="ORF">Q5741_02070</name>
</gene>
<dbReference type="EMBL" id="JAUQTB010000001">
    <property type="protein sequence ID" value="MDO7905200.1"/>
    <property type="molecule type" value="Genomic_DNA"/>
</dbReference>
<accession>A0ABT9C8G6</accession>